<protein>
    <recommendedName>
        <fullName evidence="2">acid phosphatase</fullName>
        <ecNumber evidence="2">3.1.3.2</ecNumber>
    </recommendedName>
</protein>
<dbReference type="PANTHER" id="PTHR31956:SF8">
    <property type="entry name" value="ACID PHOSPHATASE PHOA (AFU_ORTHOLOGUE AFUA_1G03570)"/>
    <property type="match status" value="1"/>
</dbReference>
<keyword evidence="7" id="KW-1185">Reference proteome</keyword>
<name>A0A448YJK0_BRENA</name>
<keyword evidence="3" id="KW-0378">Hydrolase</keyword>
<evidence type="ECO:0000313" key="6">
    <source>
        <dbReference type="EMBL" id="VEU21066.1"/>
    </source>
</evidence>
<comment type="catalytic activity">
    <reaction evidence="1">
        <text>a phosphate monoester + H2O = an alcohol + phosphate</text>
        <dbReference type="Rhea" id="RHEA:15017"/>
        <dbReference type="ChEBI" id="CHEBI:15377"/>
        <dbReference type="ChEBI" id="CHEBI:30879"/>
        <dbReference type="ChEBI" id="CHEBI:43474"/>
        <dbReference type="ChEBI" id="CHEBI:67140"/>
        <dbReference type="EC" id="3.1.3.2"/>
    </reaction>
</comment>
<dbReference type="InterPro" id="IPR017850">
    <property type="entry name" value="Alkaline_phosphatase_core_sf"/>
</dbReference>
<evidence type="ECO:0000313" key="7">
    <source>
        <dbReference type="Proteomes" id="UP000290900"/>
    </source>
</evidence>
<dbReference type="Gene3D" id="3.40.720.10">
    <property type="entry name" value="Alkaline Phosphatase, subunit A"/>
    <property type="match status" value="1"/>
</dbReference>
<dbReference type="EMBL" id="CAACVR010000009">
    <property type="protein sequence ID" value="VEU21066.1"/>
    <property type="molecule type" value="Genomic_DNA"/>
</dbReference>
<evidence type="ECO:0000256" key="5">
    <source>
        <dbReference type="SAM" id="SignalP"/>
    </source>
</evidence>
<dbReference type="AlphaFoldDB" id="A0A448YJK0"/>
<sequence length="472" mass="50319">MKFSSVFAAAAVTGVASADTTTSSEDLRTFSTIEPTASEIALQAENATTLQWSSDVKGKGFSRFFTIWLENTDYDKAADDPNMVELAKQGITLTNYWGVTHPSEPNYLASAGGDYFGLDSDNFSTMPKNVSSIADLLDSKGISWATYQEDMPYSGFQGFNYSNQKTFADDYVRKHHPLVLFDSVTGNSTRLGLLKNFTEFDNDLKAEKLPQYAFITPNMTNDGHDTSVKVAAQWSKDFITPLLSNDYFMNDTLVLLTFDENESYGIQNKVFSILLGGAIPDELKGTSDDTYYDHYSEISSVEAAFGLNHLGRNDVSANVFEVVANATNITNIKVDTTYKLNNESYQGYLNDANQVLLAPNVSATNLAGSSILPAISSVWASEYNAQVSESILTSTTTTVSGNITDVAPETTSSSSASASSSGSASGSASGSSTHSASSNSTGSGSSSSKAGAAVVSTSLVSAFLLLAANLLL</sequence>
<proteinExistence type="predicted"/>
<dbReference type="PANTHER" id="PTHR31956">
    <property type="entry name" value="NON-SPECIFIC PHOSPHOLIPASE C4-RELATED"/>
    <property type="match status" value="1"/>
</dbReference>
<evidence type="ECO:0000256" key="2">
    <source>
        <dbReference type="ARBA" id="ARBA00012646"/>
    </source>
</evidence>
<organism evidence="6 7">
    <name type="scientific">Brettanomyces naardenensis</name>
    <name type="common">Yeast</name>
    <dbReference type="NCBI Taxonomy" id="13370"/>
    <lineage>
        <taxon>Eukaryota</taxon>
        <taxon>Fungi</taxon>
        <taxon>Dikarya</taxon>
        <taxon>Ascomycota</taxon>
        <taxon>Saccharomycotina</taxon>
        <taxon>Pichiomycetes</taxon>
        <taxon>Pichiales</taxon>
        <taxon>Pichiaceae</taxon>
        <taxon>Brettanomyces</taxon>
    </lineage>
</organism>
<dbReference type="STRING" id="13370.A0A448YJK0"/>
<accession>A0A448YJK0</accession>
<feature type="compositionally biased region" description="Low complexity" evidence="4">
    <location>
        <begin position="410"/>
        <end position="447"/>
    </location>
</feature>
<dbReference type="FunFam" id="3.40.720.10:FF:000043">
    <property type="entry name" value="Acid phosphatase PHOa"/>
    <property type="match status" value="1"/>
</dbReference>
<feature type="signal peptide" evidence="5">
    <location>
        <begin position="1"/>
        <end position="18"/>
    </location>
</feature>
<dbReference type="OrthoDB" id="5135119at2759"/>
<keyword evidence="5" id="KW-0732">Signal</keyword>
<dbReference type="GO" id="GO:0003993">
    <property type="term" value="F:acid phosphatase activity"/>
    <property type="evidence" value="ECO:0007669"/>
    <property type="project" value="UniProtKB-EC"/>
</dbReference>
<dbReference type="EC" id="3.1.3.2" evidence="2"/>
<gene>
    <name evidence="6" type="ORF">BRENAR_LOCUS1801</name>
</gene>
<dbReference type="Proteomes" id="UP000290900">
    <property type="component" value="Unassembled WGS sequence"/>
</dbReference>
<feature type="chain" id="PRO_5019555962" description="acid phosphatase" evidence="5">
    <location>
        <begin position="19"/>
        <end position="472"/>
    </location>
</feature>
<evidence type="ECO:0000256" key="3">
    <source>
        <dbReference type="ARBA" id="ARBA00022801"/>
    </source>
</evidence>
<evidence type="ECO:0000256" key="4">
    <source>
        <dbReference type="SAM" id="MobiDB-lite"/>
    </source>
</evidence>
<evidence type="ECO:0000256" key="1">
    <source>
        <dbReference type="ARBA" id="ARBA00000032"/>
    </source>
</evidence>
<dbReference type="InterPro" id="IPR007312">
    <property type="entry name" value="Phosphoesterase"/>
</dbReference>
<feature type="region of interest" description="Disordered" evidence="4">
    <location>
        <begin position="402"/>
        <end position="447"/>
    </location>
</feature>
<dbReference type="Pfam" id="PF04185">
    <property type="entry name" value="Phosphoesterase"/>
    <property type="match status" value="1"/>
</dbReference>
<dbReference type="GO" id="GO:0009395">
    <property type="term" value="P:phospholipid catabolic process"/>
    <property type="evidence" value="ECO:0007669"/>
    <property type="project" value="TreeGrafter"/>
</dbReference>
<dbReference type="InParanoid" id="A0A448YJK0"/>
<reference evidence="6 7" key="1">
    <citation type="submission" date="2018-12" db="EMBL/GenBank/DDBJ databases">
        <authorList>
            <person name="Tiukova I."/>
            <person name="Dainat J."/>
        </authorList>
    </citation>
    <scope>NUCLEOTIDE SEQUENCE [LARGE SCALE GENOMIC DNA]</scope>
</reference>